<accession>A0ABV6A5S5</accession>
<evidence type="ECO:0000313" key="2">
    <source>
        <dbReference type="EMBL" id="MFB9907609.1"/>
    </source>
</evidence>
<dbReference type="Proteomes" id="UP001589693">
    <property type="component" value="Unassembled WGS sequence"/>
</dbReference>
<dbReference type="RefSeq" id="WP_377858084.1">
    <property type="nucleotide sequence ID" value="NZ_JBHLZU010000023.1"/>
</dbReference>
<comment type="caution">
    <text evidence="2">The sequence shown here is derived from an EMBL/GenBank/DDBJ whole genome shotgun (WGS) entry which is preliminary data.</text>
</comment>
<reference evidence="2 3" key="1">
    <citation type="submission" date="2024-09" db="EMBL/GenBank/DDBJ databases">
        <authorList>
            <person name="Sun Q."/>
            <person name="Mori K."/>
        </authorList>
    </citation>
    <scope>NUCLEOTIDE SEQUENCE [LARGE SCALE GENOMIC DNA]</scope>
    <source>
        <strain evidence="2 3">TBRC 7907</strain>
    </source>
</reference>
<proteinExistence type="predicted"/>
<evidence type="ECO:0000313" key="3">
    <source>
        <dbReference type="Proteomes" id="UP001589693"/>
    </source>
</evidence>
<sequence>MASVAYGPVLALAGGAHRRTPLRPWMIIQQRREATTREVNALTNQQLADRQLTGAGLLDRRTGDGGAQAKPYRSKARS</sequence>
<keyword evidence="3" id="KW-1185">Reference proteome</keyword>
<dbReference type="EMBL" id="JBHLZU010000023">
    <property type="protein sequence ID" value="MFB9907609.1"/>
    <property type="molecule type" value="Genomic_DNA"/>
</dbReference>
<feature type="region of interest" description="Disordered" evidence="1">
    <location>
        <begin position="53"/>
        <end position="78"/>
    </location>
</feature>
<evidence type="ECO:0000256" key="1">
    <source>
        <dbReference type="SAM" id="MobiDB-lite"/>
    </source>
</evidence>
<name>A0ABV6A5S5_9PSEU</name>
<organism evidence="2 3">
    <name type="scientific">Allokutzneria oryzae</name>
    <dbReference type="NCBI Taxonomy" id="1378989"/>
    <lineage>
        <taxon>Bacteria</taxon>
        <taxon>Bacillati</taxon>
        <taxon>Actinomycetota</taxon>
        <taxon>Actinomycetes</taxon>
        <taxon>Pseudonocardiales</taxon>
        <taxon>Pseudonocardiaceae</taxon>
        <taxon>Allokutzneria</taxon>
    </lineage>
</organism>
<gene>
    <name evidence="2" type="ORF">ACFFQA_27055</name>
</gene>
<protein>
    <submittedName>
        <fullName evidence="2">Uncharacterized protein</fullName>
    </submittedName>
</protein>